<feature type="domain" description="GAIN-B" evidence="14">
    <location>
        <begin position="838"/>
        <end position="1002"/>
    </location>
</feature>
<dbReference type="InterPro" id="IPR007110">
    <property type="entry name" value="Ig-like_dom"/>
</dbReference>
<protein>
    <submittedName>
        <fullName evidence="17">Adhesion G protein-coupled receptor F5</fullName>
    </submittedName>
</protein>
<feature type="domain" description="Ig-like" evidence="16">
    <location>
        <begin position="471"/>
        <end position="565"/>
    </location>
</feature>
<evidence type="ECO:0000259" key="13">
    <source>
        <dbReference type="PROSITE" id="PS50024"/>
    </source>
</evidence>
<dbReference type="InterPro" id="IPR013151">
    <property type="entry name" value="Immunoglobulin_dom"/>
</dbReference>
<evidence type="ECO:0000256" key="9">
    <source>
        <dbReference type="ARBA" id="ARBA00023180"/>
    </source>
</evidence>
<keyword evidence="3" id="KW-1003">Cell membrane</keyword>
<keyword evidence="9" id="KW-0325">Glycoprotein</keyword>
<evidence type="ECO:0000256" key="12">
    <source>
        <dbReference type="SAM" id="SignalP"/>
    </source>
</evidence>
<dbReference type="InterPro" id="IPR057244">
    <property type="entry name" value="GAIN_B"/>
</dbReference>
<dbReference type="GO" id="GO:0009986">
    <property type="term" value="C:cell surface"/>
    <property type="evidence" value="ECO:0007669"/>
    <property type="project" value="Ensembl"/>
</dbReference>
<dbReference type="GO" id="GO:0045444">
    <property type="term" value="P:fat cell differentiation"/>
    <property type="evidence" value="ECO:0007669"/>
    <property type="project" value="Ensembl"/>
</dbReference>
<evidence type="ECO:0000256" key="6">
    <source>
        <dbReference type="ARBA" id="ARBA00022989"/>
    </source>
</evidence>
<dbReference type="InterPro" id="IPR017981">
    <property type="entry name" value="GPCR_2-like_7TM"/>
</dbReference>
<keyword evidence="4 11" id="KW-0812">Transmembrane</keyword>
<dbReference type="InterPro" id="IPR000082">
    <property type="entry name" value="SEA_dom"/>
</dbReference>
<dbReference type="Pfam" id="PF01390">
    <property type="entry name" value="SEA"/>
    <property type="match status" value="1"/>
</dbReference>
<keyword evidence="10" id="KW-0393">Immunoglobulin domain</keyword>
<dbReference type="GO" id="GO:0006112">
    <property type="term" value="P:energy reserve metabolic process"/>
    <property type="evidence" value="ECO:0007669"/>
    <property type="project" value="Ensembl"/>
</dbReference>
<dbReference type="PANTHER" id="PTHR45813:SF4">
    <property type="entry name" value="ADHESION G PROTEIN-COUPLED RECEPTOR F5"/>
    <property type="match status" value="1"/>
</dbReference>
<dbReference type="GO" id="GO:0042593">
    <property type="term" value="P:glucose homeostasis"/>
    <property type="evidence" value="ECO:0007669"/>
    <property type="project" value="Ensembl"/>
</dbReference>
<evidence type="ECO:0000256" key="8">
    <source>
        <dbReference type="ARBA" id="ARBA00023157"/>
    </source>
</evidence>
<keyword evidence="18" id="KW-1185">Reference proteome</keyword>
<dbReference type="GO" id="GO:0003094">
    <property type="term" value="P:glomerular filtration"/>
    <property type="evidence" value="ECO:0007669"/>
    <property type="project" value="Ensembl"/>
</dbReference>
<dbReference type="GO" id="GO:0007166">
    <property type="term" value="P:cell surface receptor signaling pathway"/>
    <property type="evidence" value="ECO:0007669"/>
    <property type="project" value="InterPro"/>
</dbReference>
<dbReference type="PROSITE" id="PS50024">
    <property type="entry name" value="SEA"/>
    <property type="match status" value="1"/>
</dbReference>
<evidence type="ECO:0000256" key="3">
    <source>
        <dbReference type="ARBA" id="ARBA00022475"/>
    </source>
</evidence>
<dbReference type="GO" id="GO:0048821">
    <property type="term" value="P:erythrocyte development"/>
    <property type="evidence" value="ECO:0007669"/>
    <property type="project" value="Ensembl"/>
</dbReference>
<keyword evidence="5 12" id="KW-0732">Signal</keyword>
<evidence type="ECO:0000256" key="5">
    <source>
        <dbReference type="ARBA" id="ARBA00022729"/>
    </source>
</evidence>
<evidence type="ECO:0000313" key="18">
    <source>
        <dbReference type="Proteomes" id="UP000472272"/>
    </source>
</evidence>
<dbReference type="PROSITE" id="PS50261">
    <property type="entry name" value="G_PROTEIN_RECEP_F2_4"/>
    <property type="match status" value="1"/>
</dbReference>
<dbReference type="Pfam" id="PF00047">
    <property type="entry name" value="ig"/>
    <property type="match status" value="1"/>
</dbReference>
<evidence type="ECO:0000256" key="1">
    <source>
        <dbReference type="ARBA" id="ARBA00004651"/>
    </source>
</evidence>
<dbReference type="PROSITE" id="PS50835">
    <property type="entry name" value="IG_LIKE"/>
    <property type="match status" value="3"/>
</dbReference>
<dbReference type="InterPro" id="IPR000203">
    <property type="entry name" value="GPS"/>
</dbReference>
<dbReference type="SUPFAM" id="SSF81321">
    <property type="entry name" value="Family A G protein-coupled receptor-like"/>
    <property type="match status" value="1"/>
</dbReference>
<feature type="domain" description="Ig-like" evidence="16">
    <location>
        <begin position="376"/>
        <end position="464"/>
    </location>
</feature>
<proteinExistence type="inferred from homology"/>
<dbReference type="OMA" id="RIAYMRH"/>
<dbReference type="SMART" id="SM00409">
    <property type="entry name" value="IG"/>
    <property type="match status" value="2"/>
</dbReference>
<reference evidence="17" key="2">
    <citation type="submission" date="2025-08" db="UniProtKB">
        <authorList>
            <consortium name="Ensembl"/>
        </authorList>
    </citation>
    <scope>IDENTIFICATION</scope>
</reference>
<gene>
    <name evidence="17" type="primary">ADGRF5</name>
</gene>
<dbReference type="FunFam" id="1.20.1070.10:FF:000058">
    <property type="entry name" value="Adhesion G protein-coupled receptor F5"/>
    <property type="match status" value="1"/>
</dbReference>
<dbReference type="SUPFAM" id="SSF48726">
    <property type="entry name" value="Immunoglobulin"/>
    <property type="match status" value="2"/>
</dbReference>
<evidence type="ECO:0000256" key="7">
    <source>
        <dbReference type="ARBA" id="ARBA00023136"/>
    </source>
</evidence>
<evidence type="ECO:0000259" key="16">
    <source>
        <dbReference type="PROSITE" id="PS50835"/>
    </source>
</evidence>
<feature type="signal peptide" evidence="12">
    <location>
        <begin position="1"/>
        <end position="18"/>
    </location>
</feature>
<feature type="chain" id="PRO_5025669502" evidence="12">
    <location>
        <begin position="19"/>
        <end position="1374"/>
    </location>
</feature>
<dbReference type="GO" id="GO:0031410">
    <property type="term" value="C:cytoplasmic vesicle"/>
    <property type="evidence" value="ECO:0007669"/>
    <property type="project" value="Ensembl"/>
</dbReference>
<reference evidence="17 18" key="1">
    <citation type="journal article" date="2019" name="Proc. Natl. Acad. Sci. U.S.A.">
        <title>Regulatory changes in pterin and carotenoid genes underlie balanced color polymorphisms in the wall lizard.</title>
        <authorList>
            <person name="Andrade P."/>
            <person name="Pinho C."/>
            <person name="Perez I de Lanuza G."/>
            <person name="Afonso S."/>
            <person name="Brejcha J."/>
            <person name="Rubin C.J."/>
            <person name="Wallerman O."/>
            <person name="Pereira P."/>
            <person name="Sabatino S.J."/>
            <person name="Bellati A."/>
            <person name="Pellitteri-Rosa D."/>
            <person name="Bosakova Z."/>
            <person name="Bunikis I."/>
            <person name="Carretero M.A."/>
            <person name="Feiner N."/>
            <person name="Marsik P."/>
            <person name="Pauperio F."/>
            <person name="Salvi D."/>
            <person name="Soler L."/>
            <person name="While G.M."/>
            <person name="Uller T."/>
            <person name="Font E."/>
            <person name="Andersson L."/>
            <person name="Carneiro M."/>
        </authorList>
    </citation>
    <scope>NUCLEOTIDE SEQUENCE</scope>
</reference>
<dbReference type="InterPro" id="IPR046338">
    <property type="entry name" value="GAIN_dom_sf"/>
</dbReference>
<feature type="domain" description="SEA" evidence="13">
    <location>
        <begin position="169"/>
        <end position="274"/>
    </location>
</feature>
<evidence type="ECO:0000256" key="4">
    <source>
        <dbReference type="ARBA" id="ARBA00022692"/>
    </source>
</evidence>
<dbReference type="Gene3D" id="2.60.40.10">
    <property type="entry name" value="Immunoglobulins"/>
    <property type="match status" value="2"/>
</dbReference>
<dbReference type="PANTHER" id="PTHR45813">
    <property type="entry name" value="IG-LIKE DOMAIN-CONTAINING PROTEIN"/>
    <property type="match status" value="1"/>
</dbReference>
<dbReference type="GO" id="GO:0008654">
    <property type="term" value="P:phospholipid biosynthetic process"/>
    <property type="evidence" value="ECO:0007669"/>
    <property type="project" value="Ensembl"/>
</dbReference>
<reference evidence="17" key="3">
    <citation type="submission" date="2025-09" db="UniProtKB">
        <authorList>
            <consortium name="Ensembl"/>
        </authorList>
    </citation>
    <scope>IDENTIFICATION</scope>
</reference>
<feature type="transmembrane region" description="Helical" evidence="11">
    <location>
        <begin position="1164"/>
        <end position="1188"/>
    </location>
</feature>
<dbReference type="InterPro" id="IPR051587">
    <property type="entry name" value="Adhesion_GPCR"/>
</dbReference>
<dbReference type="InterPro" id="IPR003599">
    <property type="entry name" value="Ig_sub"/>
</dbReference>
<dbReference type="GO" id="GO:0045177">
    <property type="term" value="C:apical part of cell"/>
    <property type="evidence" value="ECO:0007669"/>
    <property type="project" value="Ensembl"/>
</dbReference>
<comment type="subcellular location">
    <subcellularLocation>
        <location evidence="1">Cell membrane</location>
        <topology evidence="1">Multi-pass membrane protein</topology>
    </subcellularLocation>
</comment>
<dbReference type="PROSITE" id="PS50221">
    <property type="entry name" value="GAIN_B"/>
    <property type="match status" value="1"/>
</dbReference>
<dbReference type="InterPro" id="IPR000832">
    <property type="entry name" value="GPCR_2_secretin-like"/>
</dbReference>
<dbReference type="Pfam" id="PF01825">
    <property type="entry name" value="GPS"/>
    <property type="match status" value="1"/>
</dbReference>
<dbReference type="GO" id="GO:0005886">
    <property type="term" value="C:plasma membrane"/>
    <property type="evidence" value="ECO:0007669"/>
    <property type="project" value="UniProtKB-SubCell"/>
</dbReference>
<dbReference type="Pfam" id="PF13927">
    <property type="entry name" value="Ig_3"/>
    <property type="match status" value="1"/>
</dbReference>
<dbReference type="Gene3D" id="1.20.1070.10">
    <property type="entry name" value="Rhodopsin 7-helix transmembrane proteins"/>
    <property type="match status" value="1"/>
</dbReference>
<dbReference type="PRINTS" id="PR01695">
    <property type="entry name" value="IGHEPTARCPTR"/>
</dbReference>
<feature type="transmembrane region" description="Helical" evidence="11">
    <location>
        <begin position="1124"/>
        <end position="1144"/>
    </location>
</feature>
<dbReference type="Pfam" id="PF25387">
    <property type="entry name" value="ADGRF3_N"/>
    <property type="match status" value="1"/>
</dbReference>
<dbReference type="GO" id="GO:0004930">
    <property type="term" value="F:G protein-coupled receptor activity"/>
    <property type="evidence" value="ECO:0007669"/>
    <property type="project" value="InterPro"/>
</dbReference>
<feature type="transmembrane region" description="Helical" evidence="11">
    <location>
        <begin position="1239"/>
        <end position="1261"/>
    </location>
</feature>
<dbReference type="GO" id="GO:0043031">
    <property type="term" value="P:negative regulation of macrophage activation"/>
    <property type="evidence" value="ECO:0007669"/>
    <property type="project" value="Ensembl"/>
</dbReference>
<dbReference type="InterPro" id="IPR003598">
    <property type="entry name" value="Ig_sub2"/>
</dbReference>
<dbReference type="InterPro" id="IPR057400">
    <property type="entry name" value="ADGRF3/5_N"/>
</dbReference>
<dbReference type="Gene3D" id="2.60.220.50">
    <property type="match status" value="1"/>
</dbReference>
<feature type="domain" description="Ig-like" evidence="16">
    <location>
        <begin position="264"/>
        <end position="348"/>
    </location>
</feature>
<dbReference type="InterPro" id="IPR036179">
    <property type="entry name" value="Ig-like_dom_sf"/>
</dbReference>
<dbReference type="GO" id="GO:0043129">
    <property type="term" value="P:surfactant homeostasis"/>
    <property type="evidence" value="ECO:0007669"/>
    <property type="project" value="Ensembl"/>
</dbReference>
<dbReference type="Ensembl" id="ENSPMRT00000010486.1">
    <property type="protein sequence ID" value="ENSPMRP00000009840.1"/>
    <property type="gene ID" value="ENSPMRG00000006571.1"/>
</dbReference>
<dbReference type="GO" id="GO:0007189">
    <property type="term" value="P:adenylate cyclase-activating G protein-coupled receptor signaling pathway"/>
    <property type="evidence" value="ECO:0007669"/>
    <property type="project" value="TreeGrafter"/>
</dbReference>
<dbReference type="SMART" id="SM00303">
    <property type="entry name" value="GPS"/>
    <property type="match status" value="1"/>
</dbReference>
<feature type="transmembrane region" description="Helical" evidence="11">
    <location>
        <begin position="1008"/>
        <end position="1035"/>
    </location>
</feature>
<dbReference type="PRINTS" id="PR00249">
    <property type="entry name" value="GPCRSECRETIN"/>
</dbReference>
<feature type="transmembrane region" description="Helical" evidence="11">
    <location>
        <begin position="1089"/>
        <end position="1112"/>
    </location>
</feature>
<feature type="transmembrane region" description="Helical" evidence="11">
    <location>
        <begin position="1209"/>
        <end position="1233"/>
    </location>
</feature>
<evidence type="ECO:0000256" key="2">
    <source>
        <dbReference type="ARBA" id="ARBA00007343"/>
    </source>
</evidence>
<dbReference type="GO" id="GO:0061626">
    <property type="term" value="P:pharyngeal arch artery morphogenesis"/>
    <property type="evidence" value="ECO:0007669"/>
    <property type="project" value="Ensembl"/>
</dbReference>
<dbReference type="GO" id="GO:0071073">
    <property type="term" value="P:positive regulation of phospholipid biosynthetic process"/>
    <property type="evidence" value="ECO:0007669"/>
    <property type="project" value="Ensembl"/>
</dbReference>
<dbReference type="CDD" id="cd00099">
    <property type="entry name" value="IgV"/>
    <property type="match status" value="1"/>
</dbReference>
<name>A0A670ID40_PODMU</name>
<comment type="similarity">
    <text evidence="2">Belongs to the G-protein coupled receptor 2 family. Adhesion G-protein coupled receptor (ADGR) subfamily.</text>
</comment>
<keyword evidence="6 11" id="KW-1133">Transmembrane helix</keyword>
<feature type="domain" description="G-protein coupled receptors family 2 profile 2" evidence="15">
    <location>
        <begin position="1006"/>
        <end position="1263"/>
    </location>
</feature>
<accession>A0A670ID40</accession>
<evidence type="ECO:0000259" key="15">
    <source>
        <dbReference type="PROSITE" id="PS50261"/>
    </source>
</evidence>
<evidence type="ECO:0000256" key="11">
    <source>
        <dbReference type="SAM" id="Phobius"/>
    </source>
</evidence>
<keyword evidence="7 11" id="KW-0472">Membrane</keyword>
<dbReference type="SMART" id="SM00408">
    <property type="entry name" value="IGc2"/>
    <property type="match status" value="2"/>
</dbReference>
<dbReference type="Pfam" id="PF00002">
    <property type="entry name" value="7tm_2"/>
    <property type="match status" value="1"/>
</dbReference>
<keyword evidence="8" id="KW-1015">Disulfide bond</keyword>
<organism evidence="17 18">
    <name type="scientific">Podarcis muralis</name>
    <name type="common">Wall lizard</name>
    <name type="synonym">Lacerta muralis</name>
    <dbReference type="NCBI Taxonomy" id="64176"/>
    <lineage>
        <taxon>Eukaryota</taxon>
        <taxon>Metazoa</taxon>
        <taxon>Chordata</taxon>
        <taxon>Craniata</taxon>
        <taxon>Vertebrata</taxon>
        <taxon>Euteleostomi</taxon>
        <taxon>Lepidosauria</taxon>
        <taxon>Squamata</taxon>
        <taxon>Bifurcata</taxon>
        <taxon>Unidentata</taxon>
        <taxon>Episquamata</taxon>
        <taxon>Laterata</taxon>
        <taxon>Lacertibaenia</taxon>
        <taxon>Lacertidae</taxon>
        <taxon>Podarcis</taxon>
    </lineage>
</organism>
<feature type="transmembrane region" description="Helical" evidence="11">
    <location>
        <begin position="1047"/>
        <end position="1069"/>
    </location>
</feature>
<evidence type="ECO:0000313" key="17">
    <source>
        <dbReference type="Ensembl" id="ENSPMRP00000009840.1"/>
    </source>
</evidence>
<dbReference type="GeneTree" id="ENSGT00940000154603"/>
<dbReference type="InterPro" id="IPR013783">
    <property type="entry name" value="Ig-like_fold"/>
</dbReference>
<evidence type="ECO:0000256" key="10">
    <source>
        <dbReference type="ARBA" id="ARBA00023319"/>
    </source>
</evidence>
<dbReference type="Proteomes" id="UP000472272">
    <property type="component" value="Chromosome 3"/>
</dbReference>
<evidence type="ECO:0000259" key="14">
    <source>
        <dbReference type="PROSITE" id="PS50221"/>
    </source>
</evidence>
<dbReference type="InterPro" id="IPR008078">
    <property type="entry name" value="GPCR_2_Ig-hepta-like_rcpt"/>
</dbReference>
<dbReference type="GO" id="GO:0042116">
    <property type="term" value="P:macrophage activation"/>
    <property type="evidence" value="ECO:0007669"/>
    <property type="project" value="Ensembl"/>
</dbReference>
<sequence length="1374" mass="151636">MLPWKITMFCTLIVVSTASQNFNFGSFTHSPIYSKGNGGEEQRELHRQKRQDVTLGISPVEYTIAVEISLPDSSLLGALRSYSNSLNFPVSVNASDPAVNISSIDVTTVCSSGGPQGTHCSCEPGYEWPASACRATPACPRAAPAGESCTCLAQRPPWGTYCQPQSAGVTFIYIIKMSVRLDKDFEDDLRNLSSSMFKRYKSDLEKAFTKGYKSLPGFRSVKVAGFRPGSIMVQYELTSAVNMPPESANTDAAEALDRSYKIVPTSFEVSSMEVHGGTNISISPDDIFEGDTVTMTCESNSSSGAIWHFPGTFSRGRELLKNDTIDGKSTSTLKITNIKLEDAGYYRCSFMEWINNVSVIHVAGTNITVSPIKIVPSEDVVIVCNGDTKELSCCTDRDMQFFTYYWKTNGAINISGTTTATHNCTTYLLQANESQCPADKSATKTDYTCELNTTNGARKHKVISVEYFRVAKVSISSRTSDKVSEGQRFSLSCNSDVSNFDSVTWQIQSGSSTKQVDSVWHTTRQSGKGAESVLTVGSANLDWAGNYTCTFSQRFLNSSAHMQIDVFPLPLKKDIITDPINASIPCPGTQVLRCCTSKTGNYTVTFSVQQRLPFVQAAFPAERRGKGCYQHTVNFTEAHCNSREHIVHCEFRNQIDGHVQSSPMVLKLLLAKKVACNSSEIGTGEDGAELTRPCRNEANHPVRGSITYKCKHNLWEIMGNSCLAVPVDNLLSSAESLVSSPEQKKNLPEFLSHLNQTIKQQQQSMKALANLKAVVEILNMVSVVPVAAEQETMENFLSTVDMVISSPTKTWKDFANGTSQLLASVEQFSDSLQPINNSIPSISYDNLQLKGVVIDKSKVSDYDESFTFSKPSNLSGSVLINEAKNITGDSIFTIISVAYSSLGPIIPQYKKMDAFIVNGLVMTTLINANSRLSGDFRIIMTFTKDNKTLKNPRCVFWNFSFSEDGGGWDSTGCESTENGDNVTCSCNHLTSFSILMSPSHDPWDTLDYMSYIGVSISILSLVACIGIEFVVWKSVTKARISYMRHVCILNIVISLLIADVWFIVVAAMHDTNTKMDQAWLCITAAFFVQFFYLCVFFWMLTLGLMVFYHIVFIVHNASKTIMKALSFCLGYFCPLAISAITVSSTHPHYTRKKVCLLNWDESRALLALVIPAMIIVAVNVIVTIVVIAKMQRRSIGEKSINKEKSSLYRITKCIGVLTSLLGLTWLFGLATVIPGSPRAFHYLFTLFNAFQGLFILLLGILSDRTVWEALWKKCSLSSWSSQHTKSTSQGMSAPMLSISSPFSKTLNNWFGKTGTVCNQQPTSLYNFKCPSVCWAFRFMPFQGTARPIAVLKHQQAGYAVEARCAKHCLLEVMP</sequence>